<dbReference type="InterPro" id="IPR004919">
    <property type="entry name" value="GmrSD_N"/>
</dbReference>
<organism evidence="2 3">
    <name type="scientific">Sediminicola arcticus</name>
    <dbReference type="NCBI Taxonomy" id="1574308"/>
    <lineage>
        <taxon>Bacteria</taxon>
        <taxon>Pseudomonadati</taxon>
        <taxon>Bacteroidota</taxon>
        <taxon>Flavobacteriia</taxon>
        <taxon>Flavobacteriales</taxon>
        <taxon>Flavobacteriaceae</taxon>
        <taxon>Sediminicola</taxon>
    </lineage>
</organism>
<feature type="domain" description="GmrSD restriction endonucleases N-terminal" evidence="1">
    <location>
        <begin position="16"/>
        <end position="263"/>
    </location>
</feature>
<dbReference type="PANTHER" id="PTHR37292">
    <property type="entry name" value="VNG6097C"/>
    <property type="match status" value="1"/>
</dbReference>
<dbReference type="PANTHER" id="PTHR37292:SF2">
    <property type="entry name" value="DUF262 DOMAIN-CONTAINING PROTEIN"/>
    <property type="match status" value="1"/>
</dbReference>
<dbReference type="Pfam" id="PF03235">
    <property type="entry name" value="GmrSD_N"/>
    <property type="match status" value="1"/>
</dbReference>
<comment type="caution">
    <text evidence="2">The sequence shown here is derived from an EMBL/GenBank/DDBJ whole genome shotgun (WGS) entry which is preliminary data.</text>
</comment>
<keyword evidence="3" id="KW-1185">Reference proteome</keyword>
<name>A0ABV2SPV0_9FLAO</name>
<evidence type="ECO:0000313" key="2">
    <source>
        <dbReference type="EMBL" id="MET6989182.1"/>
    </source>
</evidence>
<proteinExistence type="predicted"/>
<protein>
    <submittedName>
        <fullName evidence="2">DUF262 domain-containing protein</fullName>
    </submittedName>
</protein>
<evidence type="ECO:0000259" key="1">
    <source>
        <dbReference type="Pfam" id="PF03235"/>
    </source>
</evidence>
<dbReference type="RefSeq" id="WP_354613551.1">
    <property type="nucleotide sequence ID" value="NZ_JBEXAE010000001.1"/>
</dbReference>
<gene>
    <name evidence="2" type="ORF">ABXZ36_00810</name>
</gene>
<evidence type="ECO:0000313" key="3">
    <source>
        <dbReference type="Proteomes" id="UP001549799"/>
    </source>
</evidence>
<accession>A0ABV2SPV0</accession>
<reference evidence="2 3" key="1">
    <citation type="submission" date="2024-07" db="EMBL/GenBank/DDBJ databases">
        <title>The genome sequence of type strain Sediminicola arcticus GDMCC 1.2805.</title>
        <authorList>
            <person name="Liu Y."/>
        </authorList>
    </citation>
    <scope>NUCLEOTIDE SEQUENCE [LARGE SCALE GENOMIC DNA]</scope>
    <source>
        <strain evidence="2 3">GDMCC 1.2805</strain>
    </source>
</reference>
<dbReference type="Proteomes" id="UP001549799">
    <property type="component" value="Unassembled WGS sequence"/>
</dbReference>
<dbReference type="EMBL" id="JBEXAE010000001">
    <property type="protein sequence ID" value="MET6989182.1"/>
    <property type="molecule type" value="Genomic_DNA"/>
</dbReference>
<sequence length="763" mass="88776">MSEITSSSAHNRQLVDWYTKIKNGNIKLPRFQRMEAWDRWRVQSFLETVIHNLPVGVTLILDVGNEEKFESRYISTAEPEVKDKITEHLLDGQQRLTSFWRALHNNYDFETYFVYFPDFDETDNNRRDEEISIYCRTRYLKNKLKYPLWADSPKDSLKRGCVPIQLFRPENIQSEIDNWIELATKHLEPTDSDPDGFKKLKEYNKFQKDLTLKITKLRETISHFNLPFLSLPSTTPKEIALQVFINMNTNSKPLSIYDIIVAEVESEMKSSLHDLQSDLSKKHPKIQQYFELDFLILATSALLQDKLPNHRGMAEMDKSILVNNWDILENCLGRMAVFMESQGIYDKNRLPTNAVLSVVASAFSKIPENGDLAGKGEILLKKYLWSSFFTYRYENSAASRAYQDYINLKRVINNEQNDKGDFYEEIDIPVLNRKLYPLADKEELLTVGWPKKVNIRARGILAISTYLGAYDFADGKQVSRENIKKREYHHIFPNALLQEANVDSSLALNCALITGKTNRNIGRKDPLIYLKERYKWADEEIVNSRLNSHIIPIKELSNGGYEGMEKEKRIDKIQSDFDSFIETRADYVLKAIDLLTGGKQITIESILQNSIELPQAIKDLKSEIESIEIQLRDLINVKLSGLSTNPFEQFVSDMTRQSTEFKIASHLKKFPGENFETYRSFRKKLNFFTLGEFKELIIKKDTWSAFEDMFKAKPNVEHRFSQLFTLRNQIAHNNELNDIMIKDGEAAIIWFKSILKNELSEKE</sequence>